<comment type="caution">
    <text evidence="1">The sequence shown here is derived from an EMBL/GenBank/DDBJ whole genome shotgun (WGS) entry which is preliminary data.</text>
</comment>
<dbReference type="SUPFAM" id="SSF52540">
    <property type="entry name" value="P-loop containing nucleoside triphosphate hydrolases"/>
    <property type="match status" value="1"/>
</dbReference>
<name>A0A0G0ZHU2_9BACT</name>
<sequence length="244" mass="28190">MILRGDIEESLRKFFKEAKSAGAYLLISENPELKKSLIGFLKCEKRTYCKKCAYCQNTNLLDLYTYSGETLKIEEARQIQVEAQKSSWNGNKIFIIESQIPRDAQAVLLKTMEEPRANNYFIIEAAAVAGFTKPFLSRLNVFRAKSKDEGDKSLAKKLLTGGIKKRLEAAYLLSKEKKNMEKIFKELEFWIDERIEKSDGHDFGKISAFLSDFFEIKKKFLEKTYFNKMLLEHLVLSASYLESL</sequence>
<dbReference type="STRING" id="1618659.UV11_C0010G0031"/>
<reference evidence="1" key="1">
    <citation type="journal article" date="2015" name="Nature">
        <title>rRNA introns, odd ribosomes, and small enigmatic genomes across a large radiation of phyla.</title>
        <authorList>
            <person name="Brown C.T."/>
            <person name="Hug L.A."/>
            <person name="Thomas B.C."/>
            <person name="Sharon I."/>
            <person name="Castelle C.J."/>
            <person name="Singh A."/>
            <person name="Wilkins M.J."/>
            <person name="Williams K.H."/>
            <person name="Banfield J.F."/>
        </authorList>
    </citation>
    <scope>NUCLEOTIDE SEQUENCE [LARGE SCALE GENOMIC DNA]</scope>
</reference>
<evidence type="ECO:0008006" key="3">
    <source>
        <dbReference type="Google" id="ProtNLM"/>
    </source>
</evidence>
<protein>
    <recommendedName>
        <fullName evidence="3">Polymerase III, delta prime subunit protein</fullName>
    </recommendedName>
</protein>
<dbReference type="AlphaFoldDB" id="A0A0G0ZHU2"/>
<dbReference type="InterPro" id="IPR027417">
    <property type="entry name" value="P-loop_NTPase"/>
</dbReference>
<dbReference type="Gene3D" id="3.40.50.300">
    <property type="entry name" value="P-loop containing nucleotide triphosphate hydrolases"/>
    <property type="match status" value="1"/>
</dbReference>
<dbReference type="EMBL" id="LCDF01000010">
    <property type="protein sequence ID" value="KKS48300.1"/>
    <property type="molecule type" value="Genomic_DNA"/>
</dbReference>
<dbReference type="Pfam" id="PF13177">
    <property type="entry name" value="DNA_pol3_delta2"/>
    <property type="match status" value="1"/>
</dbReference>
<gene>
    <name evidence="1" type="ORF">UV11_C0010G0031</name>
</gene>
<proteinExistence type="predicted"/>
<evidence type="ECO:0000313" key="1">
    <source>
        <dbReference type="EMBL" id="KKS48300.1"/>
    </source>
</evidence>
<dbReference type="Proteomes" id="UP000034036">
    <property type="component" value="Unassembled WGS sequence"/>
</dbReference>
<accession>A0A0G0ZHU2</accession>
<evidence type="ECO:0000313" key="2">
    <source>
        <dbReference type="Proteomes" id="UP000034036"/>
    </source>
</evidence>
<organism evidence="1 2">
    <name type="scientific">Candidatus Giovannonibacteria bacterium GW2011_GWF2_42_19</name>
    <dbReference type="NCBI Taxonomy" id="1618659"/>
    <lineage>
        <taxon>Bacteria</taxon>
        <taxon>Candidatus Giovannoniibacteriota</taxon>
    </lineage>
</organism>